<gene>
    <name evidence="1" type="ORF">AAU01_10950</name>
</gene>
<keyword evidence="2" id="KW-1185">Reference proteome</keyword>
<evidence type="ECO:0000313" key="1">
    <source>
        <dbReference type="EMBL" id="GEB18340.1"/>
    </source>
</evidence>
<organism evidence="1 2">
    <name type="scientific">Paenarthrobacter aurescens</name>
    <name type="common">Arthrobacter aurescens</name>
    <dbReference type="NCBI Taxonomy" id="43663"/>
    <lineage>
        <taxon>Bacteria</taxon>
        <taxon>Bacillati</taxon>
        <taxon>Actinomycetota</taxon>
        <taxon>Actinomycetes</taxon>
        <taxon>Micrococcales</taxon>
        <taxon>Micrococcaceae</taxon>
        <taxon>Paenarthrobacter</taxon>
    </lineage>
</organism>
<accession>A0A4Y3N929</accession>
<dbReference type="EMBL" id="BJMD01000006">
    <property type="protein sequence ID" value="GEB18340.1"/>
    <property type="molecule type" value="Genomic_DNA"/>
</dbReference>
<dbReference type="AlphaFoldDB" id="A0A4Y3N929"/>
<dbReference type="Proteomes" id="UP000317715">
    <property type="component" value="Unassembled WGS sequence"/>
</dbReference>
<sequence>MCGKIWCEYAVKWHDLRSVDEKATPREPRPNGFKPHSEEVTVMGRSGCQHQARSGGLRFLCKGKMESKRWTW</sequence>
<name>A0A4Y3N929_PAEAU</name>
<protein>
    <submittedName>
        <fullName evidence="1">Uncharacterized protein</fullName>
    </submittedName>
</protein>
<comment type="caution">
    <text evidence="1">The sequence shown here is derived from an EMBL/GenBank/DDBJ whole genome shotgun (WGS) entry which is preliminary data.</text>
</comment>
<evidence type="ECO:0000313" key="2">
    <source>
        <dbReference type="Proteomes" id="UP000317715"/>
    </source>
</evidence>
<proteinExistence type="predicted"/>
<reference evidence="1 2" key="1">
    <citation type="submission" date="2019-06" db="EMBL/GenBank/DDBJ databases">
        <title>Whole genome shotgun sequence of Paenarthrobacter aurescens NBRC 12136.</title>
        <authorList>
            <person name="Hosoyama A."/>
            <person name="Uohara A."/>
            <person name="Ohji S."/>
            <person name="Ichikawa N."/>
        </authorList>
    </citation>
    <scope>NUCLEOTIDE SEQUENCE [LARGE SCALE GENOMIC DNA]</scope>
    <source>
        <strain evidence="1 2">NBRC 12136</strain>
    </source>
</reference>